<dbReference type="InParanoid" id="A0A6I9TQP9"/>
<dbReference type="PANTHER" id="PTHR31087:SF58">
    <property type="entry name" value="OS07G0230700 PROTEIN"/>
    <property type="match status" value="1"/>
</dbReference>
<dbReference type="RefSeq" id="XP_011085848.1">
    <property type="nucleotide sequence ID" value="XM_011087546.2"/>
</dbReference>
<dbReference type="Gene3D" id="2.40.160.200">
    <property type="entry name" value="LURP1-related"/>
    <property type="match status" value="1"/>
</dbReference>
<dbReference type="SUPFAM" id="SSF54518">
    <property type="entry name" value="Tubby C-terminal domain-like"/>
    <property type="match status" value="1"/>
</dbReference>
<dbReference type="KEGG" id="sind:105167727"/>
<organism evidence="2 3">
    <name type="scientific">Sesamum indicum</name>
    <name type="common">Oriental sesame</name>
    <name type="synonym">Sesamum orientale</name>
    <dbReference type="NCBI Taxonomy" id="4182"/>
    <lineage>
        <taxon>Eukaryota</taxon>
        <taxon>Viridiplantae</taxon>
        <taxon>Streptophyta</taxon>
        <taxon>Embryophyta</taxon>
        <taxon>Tracheophyta</taxon>
        <taxon>Spermatophyta</taxon>
        <taxon>Magnoliopsida</taxon>
        <taxon>eudicotyledons</taxon>
        <taxon>Gunneridae</taxon>
        <taxon>Pentapetalae</taxon>
        <taxon>asterids</taxon>
        <taxon>lamiids</taxon>
        <taxon>Lamiales</taxon>
        <taxon>Pedaliaceae</taxon>
        <taxon>Sesamum</taxon>
    </lineage>
</organism>
<accession>A0A6I9TQP9</accession>
<reference evidence="3" key="1">
    <citation type="submission" date="2025-08" db="UniProtKB">
        <authorList>
            <consortium name="RefSeq"/>
        </authorList>
    </citation>
    <scope>IDENTIFICATION</scope>
</reference>
<dbReference type="InterPro" id="IPR025659">
    <property type="entry name" value="Tubby-like_C"/>
</dbReference>
<dbReference type="InterPro" id="IPR038595">
    <property type="entry name" value="LOR_sf"/>
</dbReference>
<dbReference type="Pfam" id="PF04525">
    <property type="entry name" value="LOR"/>
    <property type="match status" value="1"/>
</dbReference>
<dbReference type="PANTHER" id="PTHR31087">
    <property type="match status" value="1"/>
</dbReference>
<dbReference type="Gramene" id="SIN_1006661.t">
    <property type="protein sequence ID" value="SIN_1006661.t"/>
    <property type="gene ID" value="SIN_1006661"/>
</dbReference>
<keyword evidence="2" id="KW-1185">Reference proteome</keyword>
<evidence type="ECO:0000313" key="2">
    <source>
        <dbReference type="Proteomes" id="UP000504604"/>
    </source>
</evidence>
<dbReference type="Proteomes" id="UP000504604">
    <property type="component" value="Linkage group LG8"/>
</dbReference>
<gene>
    <name evidence="3" type="primary">LOC105167727</name>
</gene>
<dbReference type="OrthoDB" id="902580at2759"/>
<dbReference type="GeneID" id="105167727"/>
<comment type="similarity">
    <text evidence="1">Belongs to the LOR family.</text>
</comment>
<name>A0A6I9TQP9_SESIN</name>
<evidence type="ECO:0000313" key="3">
    <source>
        <dbReference type="RefSeq" id="XP_011085848.1"/>
    </source>
</evidence>
<proteinExistence type="inferred from homology"/>
<protein>
    <submittedName>
        <fullName evidence="3">Protein LURP-one-related 15-like</fullName>
    </submittedName>
</protein>
<sequence length="202" mass="22666">MEFSTTEAENQTSVISPSFCVPSHVHLTIVRKLLAVTDGNFVVTDENGNVMFKVIDKLFSVHDRHVLLDAAGTPIATFRKKALSAHKRWQVFRGDSSASADLLFSAKKSSLVQLKTELDVFLSGNEDERSRDFKVVGSWLERSCVIYDKDSTPIATTQKKWNFGSVVLGKDRFDVVVYPQVDYAFVVALVVILYEINKDKDD</sequence>
<dbReference type="InterPro" id="IPR007612">
    <property type="entry name" value="LOR"/>
</dbReference>
<dbReference type="AlphaFoldDB" id="A0A6I9TQP9"/>
<evidence type="ECO:0000256" key="1">
    <source>
        <dbReference type="ARBA" id="ARBA00005437"/>
    </source>
</evidence>